<organism evidence="1 2">
    <name type="scientific">Entomobacter blattae</name>
    <dbReference type="NCBI Taxonomy" id="2762277"/>
    <lineage>
        <taxon>Bacteria</taxon>
        <taxon>Pseudomonadati</taxon>
        <taxon>Pseudomonadota</taxon>
        <taxon>Alphaproteobacteria</taxon>
        <taxon>Acetobacterales</taxon>
        <taxon>Acetobacteraceae</taxon>
        <taxon>Entomobacter</taxon>
    </lineage>
</organism>
<sequence length="109" mass="12520">MGSEVRGYDDTISNLIKRFGEYNGSLLENYGDRSQFTLSTLSLFVFMSDFIKTNGLQDNFLNFVDEFFSNHNNGERIEKMQRIIRSTAAGMAKNEKEILSRMKEGRDGD</sequence>
<evidence type="ECO:0000313" key="2">
    <source>
        <dbReference type="Proteomes" id="UP000516349"/>
    </source>
</evidence>
<gene>
    <name evidence="1" type="ORF">JGUZn3_19980</name>
</gene>
<evidence type="ECO:0000313" key="1">
    <source>
        <dbReference type="EMBL" id="QNT79203.1"/>
    </source>
</evidence>
<reference evidence="1 2" key="1">
    <citation type="submission" date="2020-08" db="EMBL/GenBank/DDBJ databases">
        <title>Complete genome sequence of Entomobacter blattae G55GP.</title>
        <authorList>
            <person name="Poehlein A."/>
            <person name="Guzman J."/>
            <person name="Daniel R."/>
            <person name="Vilcinskas A."/>
        </authorList>
    </citation>
    <scope>NUCLEOTIDE SEQUENCE [LARGE SCALE GENOMIC DNA]</scope>
    <source>
        <strain evidence="1 2">G55GP</strain>
    </source>
</reference>
<accession>A0A7H1NTU3</accession>
<dbReference type="KEGG" id="ebla:JGUZn3_19980"/>
<dbReference type="EMBL" id="CP060244">
    <property type="protein sequence ID" value="QNT79203.1"/>
    <property type="molecule type" value="Genomic_DNA"/>
</dbReference>
<dbReference type="Proteomes" id="UP000516349">
    <property type="component" value="Chromosome"/>
</dbReference>
<name>A0A7H1NTU3_9PROT</name>
<dbReference type="AlphaFoldDB" id="A0A7H1NTU3"/>
<keyword evidence="2" id="KW-1185">Reference proteome</keyword>
<protein>
    <submittedName>
        <fullName evidence="1">Uncharacterized protein</fullName>
    </submittedName>
</protein>
<proteinExistence type="predicted"/>
<dbReference type="RefSeq" id="WP_203413384.1">
    <property type="nucleotide sequence ID" value="NZ_CP060244.1"/>
</dbReference>